<dbReference type="InterPro" id="IPR001299">
    <property type="entry name" value="Ependymin"/>
</dbReference>
<dbReference type="PANTHER" id="PTHR10697:SF13">
    <property type="entry name" value="RICIN B LECTIN DOMAIN-CONTAINING PROTEIN"/>
    <property type="match status" value="1"/>
</dbReference>
<accession>A0A3S1C7Y3</accession>
<dbReference type="OrthoDB" id="10001248at2759"/>
<dbReference type="GO" id="GO:0005764">
    <property type="term" value="C:lysosome"/>
    <property type="evidence" value="ECO:0007669"/>
    <property type="project" value="TreeGrafter"/>
</dbReference>
<evidence type="ECO:0000256" key="1">
    <source>
        <dbReference type="SAM" id="SignalP"/>
    </source>
</evidence>
<dbReference type="EMBL" id="RQTK01000168">
    <property type="protein sequence ID" value="RUS85477.1"/>
    <property type="molecule type" value="Genomic_DNA"/>
</dbReference>
<name>A0A3S1C7Y3_ELYCH</name>
<dbReference type="PANTHER" id="PTHR10697">
    <property type="entry name" value="MAMMALIAN EPENDYMIN-RELATED PROTEIN 1"/>
    <property type="match status" value="1"/>
</dbReference>
<keyword evidence="3" id="KW-1185">Reference proteome</keyword>
<gene>
    <name evidence="2" type="ORF">EGW08_006753</name>
</gene>
<feature type="signal peptide" evidence="1">
    <location>
        <begin position="1"/>
        <end position="27"/>
    </location>
</feature>
<evidence type="ECO:0000313" key="2">
    <source>
        <dbReference type="EMBL" id="RUS85477.1"/>
    </source>
</evidence>
<proteinExistence type="predicted"/>
<evidence type="ECO:0000313" key="3">
    <source>
        <dbReference type="Proteomes" id="UP000271974"/>
    </source>
</evidence>
<dbReference type="GO" id="GO:0007160">
    <property type="term" value="P:cell-matrix adhesion"/>
    <property type="evidence" value="ECO:0007669"/>
    <property type="project" value="InterPro"/>
</dbReference>
<protein>
    <submittedName>
        <fullName evidence="2">Uncharacterized protein</fullName>
    </submittedName>
</protein>
<dbReference type="AlphaFoldDB" id="A0A3S1C7Y3"/>
<reference evidence="2 3" key="1">
    <citation type="submission" date="2019-01" db="EMBL/GenBank/DDBJ databases">
        <title>A draft genome assembly of the solar-powered sea slug Elysia chlorotica.</title>
        <authorList>
            <person name="Cai H."/>
            <person name="Li Q."/>
            <person name="Fang X."/>
            <person name="Li J."/>
            <person name="Curtis N.E."/>
            <person name="Altenburger A."/>
            <person name="Shibata T."/>
            <person name="Feng M."/>
            <person name="Maeda T."/>
            <person name="Schwartz J.A."/>
            <person name="Shigenobu S."/>
            <person name="Lundholm N."/>
            <person name="Nishiyama T."/>
            <person name="Yang H."/>
            <person name="Hasebe M."/>
            <person name="Li S."/>
            <person name="Pierce S.K."/>
            <person name="Wang J."/>
        </authorList>
    </citation>
    <scope>NUCLEOTIDE SEQUENCE [LARGE SCALE GENOMIC DNA]</scope>
    <source>
        <strain evidence="2">EC2010</strain>
        <tissue evidence="2">Whole organism of an adult</tissue>
    </source>
</reference>
<sequence>MHTVPRVTMQWISVAVILCSLASLGWMCCTPDQWEGTQSEFAGYAGYVRHGLITEYNHVAYDFTAKRSAVYLRYVNGDIEAKIKVVVLSEDKGLMVYVDDYEKGSCWKKKLEGEFRKACIPDDAKSYGEYYLGLDGGYKVSSYKIRGKRMNTILTVQPVSEGVCAPIGEISMGRVGHYDILKNVGFVDITPGIKNETVFDVPRDCTEDWSDFDLPIEIDRQDYVLGV</sequence>
<comment type="caution">
    <text evidence="2">The sequence shown here is derived from an EMBL/GenBank/DDBJ whole genome shotgun (WGS) entry which is preliminary data.</text>
</comment>
<keyword evidence="1" id="KW-0732">Signal</keyword>
<organism evidence="2 3">
    <name type="scientific">Elysia chlorotica</name>
    <name type="common">Eastern emerald elysia</name>
    <name type="synonym">Sea slug</name>
    <dbReference type="NCBI Taxonomy" id="188477"/>
    <lineage>
        <taxon>Eukaryota</taxon>
        <taxon>Metazoa</taxon>
        <taxon>Spiralia</taxon>
        <taxon>Lophotrochozoa</taxon>
        <taxon>Mollusca</taxon>
        <taxon>Gastropoda</taxon>
        <taxon>Heterobranchia</taxon>
        <taxon>Euthyneura</taxon>
        <taxon>Panpulmonata</taxon>
        <taxon>Sacoglossa</taxon>
        <taxon>Placobranchoidea</taxon>
        <taxon>Plakobranchidae</taxon>
        <taxon>Elysia</taxon>
    </lineage>
</organism>
<dbReference type="Pfam" id="PF00811">
    <property type="entry name" value="Ependymin"/>
    <property type="match status" value="1"/>
</dbReference>
<feature type="chain" id="PRO_5018710565" evidence="1">
    <location>
        <begin position="28"/>
        <end position="227"/>
    </location>
</feature>
<dbReference type="GO" id="GO:0005576">
    <property type="term" value="C:extracellular region"/>
    <property type="evidence" value="ECO:0007669"/>
    <property type="project" value="InterPro"/>
</dbReference>
<dbReference type="GO" id="GO:0005509">
    <property type="term" value="F:calcium ion binding"/>
    <property type="evidence" value="ECO:0007669"/>
    <property type="project" value="InterPro"/>
</dbReference>
<dbReference type="Proteomes" id="UP000271974">
    <property type="component" value="Unassembled WGS sequence"/>
</dbReference>